<dbReference type="GO" id="GO:0009103">
    <property type="term" value="P:lipopolysaccharide biosynthetic process"/>
    <property type="evidence" value="ECO:0007669"/>
    <property type="project" value="TreeGrafter"/>
</dbReference>
<accession>A0A0P0Z3Q6</accession>
<feature type="domain" description="Glycosyltransferase subfamily 4-like N-terminal" evidence="3">
    <location>
        <begin position="78"/>
        <end position="153"/>
    </location>
</feature>
<dbReference type="PANTHER" id="PTHR46401:SF2">
    <property type="entry name" value="GLYCOSYLTRANSFERASE WBBK-RELATED"/>
    <property type="match status" value="1"/>
</dbReference>
<dbReference type="InterPro" id="IPR028098">
    <property type="entry name" value="Glyco_trans_4-like_N"/>
</dbReference>
<organism evidence="4">
    <name type="scientific">Aureimonas frigidaquae</name>
    <dbReference type="NCBI Taxonomy" id="424757"/>
    <lineage>
        <taxon>Bacteria</taxon>
        <taxon>Pseudomonadati</taxon>
        <taxon>Pseudomonadota</taxon>
        <taxon>Alphaproteobacteria</taxon>
        <taxon>Hyphomicrobiales</taxon>
        <taxon>Aurantimonadaceae</taxon>
        <taxon>Aureimonas</taxon>
    </lineage>
</organism>
<protein>
    <submittedName>
        <fullName evidence="4">Glycosyl transferase-like protein</fullName>
    </submittedName>
</protein>
<name>A0A0P0Z3Q6_9HYPH</name>
<dbReference type="Pfam" id="PF00534">
    <property type="entry name" value="Glycos_transf_1"/>
    <property type="match status" value="1"/>
</dbReference>
<evidence type="ECO:0000256" key="1">
    <source>
        <dbReference type="ARBA" id="ARBA00022679"/>
    </source>
</evidence>
<dbReference type="Gene3D" id="3.40.50.2000">
    <property type="entry name" value="Glycogen Phosphorylase B"/>
    <property type="match status" value="2"/>
</dbReference>
<keyword evidence="1 4" id="KW-0808">Transferase</keyword>
<proteinExistence type="predicted"/>
<dbReference type="OrthoDB" id="9781738at2"/>
<dbReference type="Pfam" id="PF13439">
    <property type="entry name" value="Glyco_transf_4"/>
    <property type="match status" value="1"/>
</dbReference>
<dbReference type="InterPro" id="IPR001296">
    <property type="entry name" value="Glyco_trans_1"/>
</dbReference>
<sequence>MPAAAAFAIPGELEQKTGGYIYEHRLLMGLRKLGHAVDHIVLSAGFPTPDARAMVEAVEAMRKVPPDMPLIVDGLVFGAVDPAGLRQVQAPVIAMLHHPLGLETGLAPKLAETLLATEAENLQRADHVVCTSAHTARLLQDRFAVAPARITVAIPGFPPVPAPVAAKAEPPLILSVGLMAERKGHDVLLQALSTITDLPWQGVIVGKVHDAGVADGLKRLAADLGLSGRVRFAGLVSDGELASLYAQATLFALASRYEGYGMAFAEALRNGLPVVACHTGAVPDTVPSGAGLLGPVDDVAAFAANLRRLLVDPVLFHALSDGARSVGDSLPDLDSPARIMSGVIERLHAAA</sequence>
<evidence type="ECO:0000259" key="3">
    <source>
        <dbReference type="Pfam" id="PF13439"/>
    </source>
</evidence>
<dbReference type="EMBL" id="LC066377">
    <property type="protein sequence ID" value="BAT28747.1"/>
    <property type="molecule type" value="Genomic_DNA"/>
</dbReference>
<dbReference type="RefSeq" id="WP_062225636.1">
    <property type="nucleotide sequence ID" value="NZ_BBWR01000002.1"/>
</dbReference>
<dbReference type="PANTHER" id="PTHR46401">
    <property type="entry name" value="GLYCOSYLTRANSFERASE WBBK-RELATED"/>
    <property type="match status" value="1"/>
</dbReference>
<evidence type="ECO:0000259" key="2">
    <source>
        <dbReference type="Pfam" id="PF00534"/>
    </source>
</evidence>
<dbReference type="GO" id="GO:0016757">
    <property type="term" value="F:glycosyltransferase activity"/>
    <property type="evidence" value="ECO:0007669"/>
    <property type="project" value="InterPro"/>
</dbReference>
<feature type="domain" description="Glycosyl transferase family 1" evidence="2">
    <location>
        <begin position="166"/>
        <end position="324"/>
    </location>
</feature>
<dbReference type="SUPFAM" id="SSF53756">
    <property type="entry name" value="UDP-Glycosyltransferase/glycogen phosphorylase"/>
    <property type="match status" value="1"/>
</dbReference>
<reference evidence="4" key="1">
    <citation type="journal article" date="2015" name="Proc. Natl. Acad. Sci. U.S.A.">
        <title>Bacterial clade with the ribosomal RNA operon on a small plasmid rather than the chromosome.</title>
        <authorList>
            <person name="Anda M."/>
            <person name="Ohtsubo Y."/>
            <person name="Okubo T."/>
            <person name="Sugawara M."/>
            <person name="Nagata Y."/>
            <person name="Tsuda M."/>
            <person name="Minamisawa K."/>
            <person name="Mitsui H."/>
        </authorList>
    </citation>
    <scope>NUCLEOTIDE SEQUENCE</scope>
    <source>
        <strain evidence="4">JCM 14755</strain>
    </source>
</reference>
<dbReference type="AlphaFoldDB" id="A0A0P0Z3Q6"/>
<dbReference type="CDD" id="cd03801">
    <property type="entry name" value="GT4_PimA-like"/>
    <property type="match status" value="1"/>
</dbReference>
<evidence type="ECO:0000313" key="4">
    <source>
        <dbReference type="EMBL" id="BAT28747.1"/>
    </source>
</evidence>